<dbReference type="EMBL" id="CP002329">
    <property type="protein sequence ID" value="AEF37801.1"/>
    <property type="molecule type" value="Genomic_DNA"/>
</dbReference>
<name>F5YRL0_MYCSD</name>
<keyword evidence="2" id="KW-1185">Reference proteome</keyword>
<dbReference type="KEGG" id="mjd:JDM601_3801"/>
<proteinExistence type="predicted"/>
<gene>
    <name evidence="1" type="ordered locus">JDM601_3801</name>
</gene>
<dbReference type="HOGENOM" id="CLU_3137963_0_0_11"/>
<evidence type="ECO:0000313" key="1">
    <source>
        <dbReference type="EMBL" id="AEF37801.1"/>
    </source>
</evidence>
<organism evidence="1 2">
    <name type="scientific">Mycolicibacter sinensis (strain JDM601)</name>
    <name type="common">Mycobacterium sinense</name>
    <dbReference type="NCBI Taxonomy" id="875328"/>
    <lineage>
        <taxon>Bacteria</taxon>
        <taxon>Bacillati</taxon>
        <taxon>Actinomycetota</taxon>
        <taxon>Actinomycetes</taxon>
        <taxon>Mycobacteriales</taxon>
        <taxon>Mycobacteriaceae</taxon>
        <taxon>Mycolicibacter</taxon>
    </lineage>
</organism>
<accession>F5YRL0</accession>
<reference evidence="1 2" key="1">
    <citation type="journal article" date="2011" name="J. Bacteriol.">
        <title>Complete genome sequence of a novel clinical isolate, the nontuberculous Mycobacterium strain JDM601.</title>
        <authorList>
            <person name="Zhang Z.Y."/>
            <person name="Sun Z.Q."/>
            <person name="Wang Z.L."/>
            <person name="Wen Z.L."/>
            <person name="Sun Q.W."/>
            <person name="Zhu Z.Q."/>
            <person name="Song Y.Z."/>
            <person name="Zhao J.W."/>
            <person name="Wang H.H."/>
            <person name="Zhang S.L."/>
            <person name="Guo X.K."/>
        </authorList>
    </citation>
    <scope>NUCLEOTIDE SEQUENCE [LARGE SCALE GENOMIC DNA]</scope>
    <source>
        <strain evidence="1 2">JDM601</strain>
    </source>
</reference>
<evidence type="ECO:0000313" key="2">
    <source>
        <dbReference type="Proteomes" id="UP000009224"/>
    </source>
</evidence>
<sequence>MLAGHRFQDVRLQDWSAVAATDELLDRFAGEGQSPLVDYDALLDQVDED</sequence>
<dbReference type="Proteomes" id="UP000009224">
    <property type="component" value="Chromosome"/>
</dbReference>
<dbReference type="AlphaFoldDB" id="F5YRL0"/>
<protein>
    <submittedName>
        <fullName evidence="1">Uncharacterized protein</fullName>
    </submittedName>
</protein>